<dbReference type="GO" id="GO:0005829">
    <property type="term" value="C:cytosol"/>
    <property type="evidence" value="ECO:0007669"/>
    <property type="project" value="Ensembl"/>
</dbReference>
<dbReference type="SUPFAM" id="SSF49265">
    <property type="entry name" value="Fibronectin type III"/>
    <property type="match status" value="2"/>
</dbReference>
<feature type="domain" description="Fibronectin type-III" evidence="13">
    <location>
        <begin position="8"/>
        <end position="114"/>
    </location>
</feature>
<keyword evidence="16" id="KW-1185">Reference proteome</keyword>
<dbReference type="FunFam" id="2.60.40.10:FF:001095">
    <property type="entry name" value="Interleukin 22 receptor, alpha 2"/>
    <property type="match status" value="1"/>
</dbReference>
<feature type="domain" description="Interferon/interleukin receptor" evidence="14">
    <location>
        <begin position="126"/>
        <end position="230"/>
    </location>
</feature>
<evidence type="ECO:0000256" key="10">
    <source>
        <dbReference type="ARBA" id="ARBA00075144"/>
    </source>
</evidence>
<dbReference type="AlphaFoldDB" id="A0A2K6F725"/>
<keyword evidence="5" id="KW-0677">Repeat</keyword>
<organism evidence="15 16">
    <name type="scientific">Propithecus coquereli</name>
    <name type="common">Coquerel's sifaka</name>
    <name type="synonym">Propithecus verreauxi coquereli</name>
    <dbReference type="NCBI Taxonomy" id="379532"/>
    <lineage>
        <taxon>Eukaryota</taxon>
        <taxon>Metazoa</taxon>
        <taxon>Chordata</taxon>
        <taxon>Craniata</taxon>
        <taxon>Vertebrata</taxon>
        <taxon>Euteleostomi</taxon>
        <taxon>Mammalia</taxon>
        <taxon>Eutheria</taxon>
        <taxon>Euarchontoglires</taxon>
        <taxon>Primates</taxon>
        <taxon>Strepsirrhini</taxon>
        <taxon>Lemuriformes</taxon>
        <taxon>Indriidae</taxon>
        <taxon>Propithecus</taxon>
    </lineage>
</organism>
<evidence type="ECO:0000256" key="6">
    <source>
        <dbReference type="ARBA" id="ARBA00023157"/>
    </source>
</evidence>
<dbReference type="Ensembl" id="ENSPCOT00000020364.1">
    <property type="protein sequence ID" value="ENSPCOP00000009792.1"/>
    <property type="gene ID" value="ENSPCOG00000016305.1"/>
</dbReference>
<evidence type="ECO:0000313" key="15">
    <source>
        <dbReference type="Ensembl" id="ENSPCOP00000009792.1"/>
    </source>
</evidence>
<accession>A0A2K6F725</accession>
<comment type="similarity">
    <text evidence="2">Belongs to the type II cytokine receptor family.</text>
</comment>
<dbReference type="Pfam" id="PF01108">
    <property type="entry name" value="Tissue_fac"/>
    <property type="match status" value="1"/>
</dbReference>
<comment type="function">
    <text evidence="8">Receptor for IL22. Binds to IL22, prevents interaction with the functional IL-22R complex and blocks the activity of IL22 (in vitro). May play an important role as an IL22 antagonist in the regulation of inflammatory responses.</text>
</comment>
<protein>
    <recommendedName>
        <fullName evidence="9">Interleukin-22 receptor subunit alpha-2</fullName>
    </recommendedName>
    <alternativeName>
        <fullName evidence="11">Cytokine receptor family type 2, soluble 1</fullName>
    </alternativeName>
    <alternativeName>
        <fullName evidence="10">Interleukin-22-binding protein</fullName>
    </alternativeName>
</protein>
<dbReference type="FunFam" id="2.60.40.10:FF:000348">
    <property type="entry name" value="Interleukin 20 receptor subunit alpha"/>
    <property type="match status" value="1"/>
</dbReference>
<dbReference type="GO" id="GO:0005576">
    <property type="term" value="C:extracellular region"/>
    <property type="evidence" value="ECO:0007669"/>
    <property type="project" value="UniProtKB-SubCell"/>
</dbReference>
<dbReference type="Pfam" id="PF09294">
    <property type="entry name" value="Interfer-bind"/>
    <property type="match status" value="1"/>
</dbReference>
<dbReference type="InterPro" id="IPR036116">
    <property type="entry name" value="FN3_sf"/>
</dbReference>
<dbReference type="InterPro" id="IPR003961">
    <property type="entry name" value="FN3_dom"/>
</dbReference>
<dbReference type="GO" id="GO:0005886">
    <property type="term" value="C:plasma membrane"/>
    <property type="evidence" value="ECO:0007669"/>
    <property type="project" value="TreeGrafter"/>
</dbReference>
<dbReference type="InterPro" id="IPR013783">
    <property type="entry name" value="Ig-like_fold"/>
</dbReference>
<dbReference type="GeneTree" id="ENSGT00940000161124"/>
<sequence length="231" mass="26539">VMPEHCFLGFLVSVFLTGVLGAQPAHGSLKPQMVQFQSQNFHNILHWQPGRALMGKSSVYFVQYKMYGEKQWKSKEDCWGIQELFCDLTNETSDIQEPYYGRVRTASGGSHSGWSMTQRFTPWWETKIDPPVMNITQVNGSLLVTLHAPNLPYRDQKGKNISMENYYELVYRVFIINNSLEKEQKVYEGAHRVVEIKALAPRSGYCAVAETYQPMLDRSSRRSEESCVEIP</sequence>
<proteinExistence type="inferred from homology"/>
<dbReference type="STRING" id="379532.ENSPCOP00000009792"/>
<dbReference type="PANTHER" id="PTHR20859:SF51">
    <property type="entry name" value="INTERLEUKIN-22 RECEPTOR SUBUNIT ALPHA-2"/>
    <property type="match status" value="1"/>
</dbReference>
<dbReference type="OMA" id="SMENYYE"/>
<dbReference type="Gene3D" id="2.60.40.10">
    <property type="entry name" value="Immunoglobulins"/>
    <property type="match status" value="2"/>
</dbReference>
<evidence type="ECO:0000256" key="1">
    <source>
        <dbReference type="ARBA" id="ARBA00004613"/>
    </source>
</evidence>
<dbReference type="PANTHER" id="PTHR20859">
    <property type="entry name" value="INTERFERON/INTERLEUKIN RECEPTOR"/>
    <property type="match status" value="1"/>
</dbReference>
<evidence type="ECO:0000256" key="4">
    <source>
        <dbReference type="ARBA" id="ARBA00022729"/>
    </source>
</evidence>
<keyword evidence="6" id="KW-1015">Disulfide bond</keyword>
<evidence type="ECO:0000259" key="14">
    <source>
        <dbReference type="Pfam" id="PF09294"/>
    </source>
</evidence>
<keyword evidence="7" id="KW-0675">Receptor</keyword>
<name>A0A2K6F725_PROCO</name>
<reference evidence="15" key="1">
    <citation type="submission" date="2025-08" db="UniProtKB">
        <authorList>
            <consortium name="Ensembl"/>
        </authorList>
    </citation>
    <scope>IDENTIFICATION</scope>
</reference>
<dbReference type="Proteomes" id="UP000233160">
    <property type="component" value="Unassembled WGS sequence"/>
</dbReference>
<evidence type="ECO:0000256" key="3">
    <source>
        <dbReference type="ARBA" id="ARBA00022525"/>
    </source>
</evidence>
<evidence type="ECO:0000313" key="16">
    <source>
        <dbReference type="Proteomes" id="UP000233160"/>
    </source>
</evidence>
<reference evidence="15" key="2">
    <citation type="submission" date="2025-09" db="UniProtKB">
        <authorList>
            <consortium name="Ensembl"/>
        </authorList>
    </citation>
    <scope>IDENTIFICATION</scope>
</reference>
<dbReference type="GO" id="GO:0042017">
    <property type="term" value="F:interleukin-22 binding"/>
    <property type="evidence" value="ECO:0007669"/>
    <property type="project" value="Ensembl"/>
</dbReference>
<dbReference type="InterPro" id="IPR050650">
    <property type="entry name" value="Type-II_Cytokine-TF_Rcpt"/>
</dbReference>
<gene>
    <name evidence="15" type="primary">IL22RA2</name>
</gene>
<evidence type="ECO:0000256" key="8">
    <source>
        <dbReference type="ARBA" id="ARBA00054691"/>
    </source>
</evidence>
<dbReference type="GO" id="GO:0050728">
    <property type="term" value="P:negative regulation of inflammatory response"/>
    <property type="evidence" value="ECO:0007669"/>
    <property type="project" value="Ensembl"/>
</dbReference>
<evidence type="ECO:0000256" key="9">
    <source>
        <dbReference type="ARBA" id="ARBA00071142"/>
    </source>
</evidence>
<keyword evidence="3" id="KW-0964">Secreted</keyword>
<evidence type="ECO:0000259" key="13">
    <source>
        <dbReference type="Pfam" id="PF01108"/>
    </source>
</evidence>
<evidence type="ECO:0000256" key="5">
    <source>
        <dbReference type="ARBA" id="ARBA00022737"/>
    </source>
</evidence>
<evidence type="ECO:0000256" key="11">
    <source>
        <dbReference type="ARBA" id="ARBA00080921"/>
    </source>
</evidence>
<feature type="chain" id="PRO_5014358989" description="Interleukin-22 receptor subunit alpha-2" evidence="12">
    <location>
        <begin position="22"/>
        <end position="231"/>
    </location>
</feature>
<dbReference type="InterPro" id="IPR015373">
    <property type="entry name" value="Interferon/interleukin_rcp_dom"/>
</dbReference>
<evidence type="ECO:0000256" key="2">
    <source>
        <dbReference type="ARBA" id="ARBA00005399"/>
    </source>
</evidence>
<comment type="subcellular location">
    <subcellularLocation>
        <location evidence="1">Secreted</location>
    </subcellularLocation>
</comment>
<evidence type="ECO:0000256" key="12">
    <source>
        <dbReference type="SAM" id="SignalP"/>
    </source>
</evidence>
<keyword evidence="4 12" id="KW-0732">Signal</keyword>
<dbReference type="GO" id="GO:0042018">
    <property type="term" value="F:interleukin-22 receptor activity"/>
    <property type="evidence" value="ECO:0007669"/>
    <property type="project" value="Ensembl"/>
</dbReference>
<evidence type="ECO:0000256" key="7">
    <source>
        <dbReference type="ARBA" id="ARBA00023170"/>
    </source>
</evidence>
<feature type="signal peptide" evidence="12">
    <location>
        <begin position="1"/>
        <end position="21"/>
    </location>
</feature>